<dbReference type="AlphaFoldDB" id="K3XBC3"/>
<dbReference type="eggNOG" id="ENOG502SJE9">
    <property type="taxonomic scope" value="Eukaryota"/>
</dbReference>
<feature type="transmembrane region" description="Helical" evidence="1">
    <location>
        <begin position="501"/>
        <end position="521"/>
    </location>
</feature>
<keyword evidence="1" id="KW-0812">Transmembrane</keyword>
<dbReference type="InParanoid" id="K3XBC3"/>
<keyword evidence="1" id="KW-1133">Transmembrane helix</keyword>
<keyword evidence="3" id="KW-1185">Reference proteome</keyword>
<reference evidence="2" key="3">
    <citation type="submission" date="2015-02" db="UniProtKB">
        <authorList>
            <consortium name="EnsemblProtists"/>
        </authorList>
    </citation>
    <scope>IDENTIFICATION</scope>
    <source>
        <strain evidence="2">DAOM BR144</strain>
    </source>
</reference>
<evidence type="ECO:0000313" key="2">
    <source>
        <dbReference type="EnsemblProtists" id="PYU1_T014522"/>
    </source>
</evidence>
<dbReference type="EnsemblProtists" id="PYU1_T014522">
    <property type="protein sequence ID" value="PYU1_T014522"/>
    <property type="gene ID" value="PYU1_G014491"/>
</dbReference>
<sequence length="727" mass="82573">MNVFLYKFRRLALLGLNFASTALTLFTGLRENPLVVFITGRYDRMRSRLREGAINYEIIRPDLIRSNQLVDLVEVGNSYRFFSAPTRTKQNVNEDRSTCLCVNSINATVINICYDDFWGHAPRRTQMNLHSISAANCKVINFKSAYVKKCIETRAGNATQCHEYMLDNFETLAKNRLIQMGVESDYGTAGAPYLKCLGRPEKKFRYKTDMMVHQNYWAGGSNYILFHTSDCMALPLVRDAGWEYGLFQVQPVDDAAVVVGAIDNDSYTVATITLLYGVISISLILRGIFAIIAQSRELLYIPKSQRFLRKQTYLQYFAPFMPILTAFPQDETSVVRFKGSVLMGFDVWMNHWLYVFISSIDSVVNVRLTYIIFQTGTWMLRQKVNMENFIFLCSALTKMTWLMCCLHSLIRGVLKVVARGLKPFKVVRPATREQLEWYADASAMFLSYKVYSILLFIMLYVFVVIHGNTTIMVREVPPKQGVFGGDPNIAQFWKSELTCDFFVILAAMTTIGYTGGTLILLTRYKYATRNAVMQLLQKRYFFVGWDSMVAMEALGIDPLNPWLVENGVAVTNCPLGSLLRQLYVSGPSGLVSFAGDYIFEDGGFTKPAVGFRYPIKRALALGLCKTARASGTSRRYSVTNEKIIKTRTPDLIRPGDRMAMSLFDRNLLIYPHGRYGKILLVDANYPGKVQKAIDTGLTEFVVQDALSFMTILDIKPLMGNEKKLRIR</sequence>
<feature type="transmembrane region" description="Helical" evidence="1">
    <location>
        <begin position="349"/>
        <end position="368"/>
    </location>
</feature>
<keyword evidence="1" id="KW-0472">Membrane</keyword>
<evidence type="ECO:0000256" key="1">
    <source>
        <dbReference type="SAM" id="Phobius"/>
    </source>
</evidence>
<feature type="transmembrane region" description="Helical" evidence="1">
    <location>
        <begin position="445"/>
        <end position="465"/>
    </location>
</feature>
<accession>K3XBC3</accession>
<reference evidence="3" key="1">
    <citation type="journal article" date="2010" name="Genome Biol.">
        <title>Genome sequence of the necrotrophic plant pathogen Pythium ultimum reveals original pathogenicity mechanisms and effector repertoire.</title>
        <authorList>
            <person name="Levesque C.A."/>
            <person name="Brouwer H."/>
            <person name="Cano L."/>
            <person name="Hamilton J.P."/>
            <person name="Holt C."/>
            <person name="Huitema E."/>
            <person name="Raffaele S."/>
            <person name="Robideau G.P."/>
            <person name="Thines M."/>
            <person name="Win J."/>
            <person name="Zerillo M.M."/>
            <person name="Beakes G.W."/>
            <person name="Boore J.L."/>
            <person name="Busam D."/>
            <person name="Dumas B."/>
            <person name="Ferriera S."/>
            <person name="Fuerstenberg S.I."/>
            <person name="Gachon C.M."/>
            <person name="Gaulin E."/>
            <person name="Govers F."/>
            <person name="Grenville-Briggs L."/>
            <person name="Horner N."/>
            <person name="Hostetler J."/>
            <person name="Jiang R.H."/>
            <person name="Johnson J."/>
            <person name="Krajaejun T."/>
            <person name="Lin H."/>
            <person name="Meijer H.J."/>
            <person name="Moore B."/>
            <person name="Morris P."/>
            <person name="Phuntmart V."/>
            <person name="Puiu D."/>
            <person name="Shetty J."/>
            <person name="Stajich J.E."/>
            <person name="Tripathy S."/>
            <person name="Wawra S."/>
            <person name="van West P."/>
            <person name="Whitty B.R."/>
            <person name="Coutinho P.M."/>
            <person name="Henrissat B."/>
            <person name="Martin F."/>
            <person name="Thomas P.D."/>
            <person name="Tyler B.M."/>
            <person name="De Vries R.P."/>
            <person name="Kamoun S."/>
            <person name="Yandell M."/>
            <person name="Tisserat N."/>
            <person name="Buell C.R."/>
        </authorList>
    </citation>
    <scope>NUCLEOTIDE SEQUENCE</scope>
    <source>
        <strain evidence="3">DAOM:BR144</strain>
    </source>
</reference>
<reference evidence="3" key="2">
    <citation type="submission" date="2010-04" db="EMBL/GenBank/DDBJ databases">
        <authorList>
            <person name="Buell R."/>
            <person name="Hamilton J."/>
            <person name="Hostetler J."/>
        </authorList>
    </citation>
    <scope>NUCLEOTIDE SEQUENCE [LARGE SCALE GENOMIC DNA]</scope>
    <source>
        <strain evidence="3">DAOM:BR144</strain>
    </source>
</reference>
<dbReference type="STRING" id="431595.K3XBC3"/>
<dbReference type="HOGENOM" id="CLU_023015_0_0_1"/>
<proteinExistence type="predicted"/>
<dbReference type="Proteomes" id="UP000019132">
    <property type="component" value="Unassembled WGS sequence"/>
</dbReference>
<feature type="transmembrane region" description="Helical" evidence="1">
    <location>
        <begin position="274"/>
        <end position="293"/>
    </location>
</feature>
<protein>
    <submittedName>
        <fullName evidence="2">Uncharacterized protein</fullName>
    </submittedName>
</protein>
<dbReference type="EMBL" id="GL376575">
    <property type="status" value="NOT_ANNOTATED_CDS"/>
    <property type="molecule type" value="Genomic_DNA"/>
</dbReference>
<name>K3XBC3_GLOUD</name>
<dbReference type="VEuPathDB" id="FungiDB:PYU1_G014491"/>
<feature type="transmembrane region" description="Helical" evidence="1">
    <location>
        <begin position="389"/>
        <end position="410"/>
    </location>
</feature>
<organism evidence="2 3">
    <name type="scientific">Globisporangium ultimum (strain ATCC 200006 / CBS 805.95 / DAOM BR144)</name>
    <name type="common">Pythium ultimum</name>
    <dbReference type="NCBI Taxonomy" id="431595"/>
    <lineage>
        <taxon>Eukaryota</taxon>
        <taxon>Sar</taxon>
        <taxon>Stramenopiles</taxon>
        <taxon>Oomycota</taxon>
        <taxon>Peronosporomycetes</taxon>
        <taxon>Pythiales</taxon>
        <taxon>Pythiaceae</taxon>
        <taxon>Globisporangium</taxon>
    </lineage>
</organism>
<evidence type="ECO:0000313" key="3">
    <source>
        <dbReference type="Proteomes" id="UP000019132"/>
    </source>
</evidence>